<dbReference type="PANTHER" id="PTHR12826:SF13">
    <property type="entry name" value="RNA-BINDING PROTEIN PNO1"/>
    <property type="match status" value="1"/>
</dbReference>
<dbReference type="AlphaFoldDB" id="A0A507ECV1"/>
<dbReference type="GO" id="GO:0005730">
    <property type="term" value="C:nucleolus"/>
    <property type="evidence" value="ECO:0007669"/>
    <property type="project" value="UniProtKB-SubCell"/>
</dbReference>
<feature type="compositionally biased region" description="Gly residues" evidence="9">
    <location>
        <begin position="109"/>
        <end position="120"/>
    </location>
</feature>
<feature type="compositionally biased region" description="Basic residues" evidence="9">
    <location>
        <begin position="96"/>
        <end position="107"/>
    </location>
</feature>
<dbReference type="PANTHER" id="PTHR12826">
    <property type="entry name" value="RIBONUCLEASE Y"/>
    <property type="match status" value="1"/>
</dbReference>
<evidence type="ECO:0000256" key="5">
    <source>
        <dbReference type="ARBA" id="ARBA00022884"/>
    </source>
</evidence>
<comment type="function">
    <text evidence="7">Required for small ribosomal subunit (SSU) synthesis. Has a role in the processing of early nucleolar and late cytoplasmic pre-RNA species.</text>
</comment>
<evidence type="ECO:0000256" key="1">
    <source>
        <dbReference type="ARBA" id="ARBA00004604"/>
    </source>
</evidence>
<keyword evidence="5" id="KW-0694">RNA-binding</keyword>
<name>A0A507ECV1_9FUNG</name>
<dbReference type="FunFam" id="3.30.1370.10:FF:000009">
    <property type="entry name" value="RNA-binding protein PNO1"/>
    <property type="match status" value="1"/>
</dbReference>
<evidence type="ECO:0000256" key="3">
    <source>
        <dbReference type="ARBA" id="ARBA00011420"/>
    </source>
</evidence>
<comment type="subunit">
    <text evidence="3">Component of the small ribosomal subunit, ribosomal RNA processing complex (SSU RRP complex).</text>
</comment>
<evidence type="ECO:0000259" key="10">
    <source>
        <dbReference type="SMART" id="SM00322"/>
    </source>
</evidence>
<feature type="region of interest" description="Disordered" evidence="9">
    <location>
        <begin position="1"/>
        <end position="120"/>
    </location>
</feature>
<dbReference type="InterPro" id="IPR055212">
    <property type="entry name" value="KH-I_PNO1_first"/>
</dbReference>
<comment type="caution">
    <text evidence="11">The sequence shown here is derived from an EMBL/GenBank/DDBJ whole genome shotgun (WGS) entry which is preliminary data.</text>
</comment>
<evidence type="ECO:0000256" key="8">
    <source>
        <dbReference type="ARBA" id="ARBA00071744"/>
    </source>
</evidence>
<comment type="subcellular location">
    <subcellularLocation>
        <location evidence="1">Nucleus</location>
        <location evidence="1">Nucleolus</location>
    </subcellularLocation>
</comment>
<evidence type="ECO:0000256" key="7">
    <source>
        <dbReference type="ARBA" id="ARBA00025554"/>
    </source>
</evidence>
<dbReference type="Pfam" id="PF22891">
    <property type="entry name" value="KH_PNO1_2nd"/>
    <property type="match status" value="1"/>
</dbReference>
<proteinExistence type="inferred from homology"/>
<dbReference type="CDD" id="cd22392">
    <property type="entry name" value="KH-I_PNO1_rpt2"/>
    <property type="match status" value="1"/>
</dbReference>
<dbReference type="SUPFAM" id="SSF54791">
    <property type="entry name" value="Eukaryotic type KH-domain (KH-domain type I)"/>
    <property type="match status" value="1"/>
</dbReference>
<dbReference type="Proteomes" id="UP000318582">
    <property type="component" value="Unassembled WGS sequence"/>
</dbReference>
<dbReference type="EMBL" id="QEAQ01000006">
    <property type="protein sequence ID" value="TPX61631.1"/>
    <property type="molecule type" value="Genomic_DNA"/>
</dbReference>
<organism evidence="11 12">
    <name type="scientific">Powellomyces hirtus</name>
    <dbReference type="NCBI Taxonomy" id="109895"/>
    <lineage>
        <taxon>Eukaryota</taxon>
        <taxon>Fungi</taxon>
        <taxon>Fungi incertae sedis</taxon>
        <taxon>Chytridiomycota</taxon>
        <taxon>Chytridiomycota incertae sedis</taxon>
        <taxon>Chytridiomycetes</taxon>
        <taxon>Spizellomycetales</taxon>
        <taxon>Powellomycetaceae</taxon>
        <taxon>Powellomyces</taxon>
    </lineage>
</organism>
<sequence>MARADKKQSDASAGDGARTMAATAAAALESTNAIPNATPKRKRRQRARVTTTTTTHAMEMDTDGGSGAGGGAGTVDGGERGRAAGDAGPDALPRAASRKPRRKHKAKTTGGGGAESGGEGVDMEVVPAGDAMAVDGAAAERTSTKPRFGKVKPGELMTSKLSFRRIPVPPHRLTPLQKDWLKLYSPLVEHMKLQVRVNLKAKAVEMRTCPQTEDAGALQKGADFVKAYCLGFEIEDAIALLRLDDLFIDTFEIKDVKTLAGDNLSRAVGRIVGKDGKTKFAIENTSRTRVVIADTKIHILGSFANIRVARDAVVALILGSTPGKVYSHLRTVSARMKERF</sequence>
<evidence type="ECO:0000313" key="11">
    <source>
        <dbReference type="EMBL" id="TPX61631.1"/>
    </source>
</evidence>
<dbReference type="InterPro" id="IPR004087">
    <property type="entry name" value="KH_dom"/>
</dbReference>
<feature type="compositionally biased region" description="Low complexity" evidence="9">
    <location>
        <begin position="84"/>
        <end position="95"/>
    </location>
</feature>
<dbReference type="CDD" id="cd22391">
    <property type="entry name" value="KH-I_PNO1_rpt1"/>
    <property type="match status" value="1"/>
</dbReference>
<evidence type="ECO:0000256" key="4">
    <source>
        <dbReference type="ARBA" id="ARBA00016042"/>
    </source>
</evidence>
<evidence type="ECO:0000256" key="9">
    <source>
        <dbReference type="SAM" id="MobiDB-lite"/>
    </source>
</evidence>
<gene>
    <name evidence="11" type="ORF">PhCBS80983_g00922</name>
</gene>
<evidence type="ECO:0000256" key="2">
    <source>
        <dbReference type="ARBA" id="ARBA00007515"/>
    </source>
</evidence>
<accession>A0A507ECV1</accession>
<feature type="compositionally biased region" description="Gly residues" evidence="9">
    <location>
        <begin position="64"/>
        <end position="76"/>
    </location>
</feature>
<keyword evidence="6" id="KW-0539">Nucleus</keyword>
<dbReference type="STRING" id="109895.A0A507ECV1"/>
<dbReference type="InterPro" id="IPR055211">
    <property type="entry name" value="KH_PNO1_2nd"/>
</dbReference>
<keyword evidence="12" id="KW-1185">Reference proteome</keyword>
<protein>
    <recommendedName>
        <fullName evidence="4">Pre-rRNA-processing protein PNO1</fullName>
    </recommendedName>
    <alternativeName>
        <fullName evidence="8">Pre-rRNA-processing protein pno1</fullName>
    </alternativeName>
</protein>
<feature type="compositionally biased region" description="Low complexity" evidence="9">
    <location>
        <begin position="13"/>
        <end position="27"/>
    </location>
</feature>
<evidence type="ECO:0000256" key="6">
    <source>
        <dbReference type="ARBA" id="ARBA00023242"/>
    </source>
</evidence>
<dbReference type="SMART" id="SM00322">
    <property type="entry name" value="KH"/>
    <property type="match status" value="1"/>
</dbReference>
<feature type="domain" description="K Homology" evidence="10">
    <location>
        <begin position="245"/>
        <end position="318"/>
    </location>
</feature>
<dbReference type="InterPro" id="IPR036612">
    <property type="entry name" value="KH_dom_type_1_sf"/>
</dbReference>
<dbReference type="Gene3D" id="3.30.1370.10">
    <property type="entry name" value="K Homology domain, type 1"/>
    <property type="match status" value="1"/>
</dbReference>
<evidence type="ECO:0000313" key="12">
    <source>
        <dbReference type="Proteomes" id="UP000318582"/>
    </source>
</evidence>
<reference evidence="11 12" key="1">
    <citation type="journal article" date="2019" name="Sci. Rep.">
        <title>Comparative genomics of chytrid fungi reveal insights into the obligate biotrophic and pathogenic lifestyle of Synchytrium endobioticum.</title>
        <authorList>
            <person name="van de Vossenberg B.T.L.H."/>
            <person name="Warris S."/>
            <person name="Nguyen H.D.T."/>
            <person name="van Gent-Pelzer M.P.E."/>
            <person name="Joly D.L."/>
            <person name="van de Geest H.C."/>
            <person name="Bonants P.J.M."/>
            <person name="Smith D.S."/>
            <person name="Levesque C.A."/>
            <person name="van der Lee T.A.J."/>
        </authorList>
    </citation>
    <scope>NUCLEOTIDE SEQUENCE [LARGE SCALE GENOMIC DNA]</scope>
    <source>
        <strain evidence="11 12">CBS 809.83</strain>
    </source>
</reference>
<dbReference type="GO" id="GO:0003723">
    <property type="term" value="F:RNA binding"/>
    <property type="evidence" value="ECO:0007669"/>
    <property type="project" value="UniProtKB-KW"/>
</dbReference>
<comment type="similarity">
    <text evidence="2">Belongs to the PNO1 family.</text>
</comment>